<evidence type="ECO:0000256" key="1">
    <source>
        <dbReference type="SAM" id="MobiDB-lite"/>
    </source>
</evidence>
<gene>
    <name evidence="2" type="primary">CFAP54</name>
</gene>
<organism evidence="2 3">
    <name type="scientific">Sarcophilus harrisii</name>
    <name type="common">Tasmanian devil</name>
    <name type="synonym">Sarcophilus laniarius</name>
    <dbReference type="NCBI Taxonomy" id="9305"/>
    <lineage>
        <taxon>Eukaryota</taxon>
        <taxon>Metazoa</taxon>
        <taxon>Chordata</taxon>
        <taxon>Craniata</taxon>
        <taxon>Vertebrata</taxon>
        <taxon>Euteleostomi</taxon>
        <taxon>Mammalia</taxon>
        <taxon>Metatheria</taxon>
        <taxon>Dasyuromorphia</taxon>
        <taxon>Dasyuridae</taxon>
        <taxon>Sarcophilus</taxon>
    </lineage>
</organism>
<reference evidence="2 3" key="1">
    <citation type="journal article" date="2011" name="Proc. Natl. Acad. Sci. U.S.A.">
        <title>Genetic diversity and population structure of the endangered marsupial Sarcophilus harrisii (Tasmanian devil).</title>
        <authorList>
            <person name="Miller W."/>
            <person name="Hayes V.M."/>
            <person name="Ratan A."/>
            <person name="Petersen D.C."/>
            <person name="Wittekindt N.E."/>
            <person name="Miller J."/>
            <person name="Walenz B."/>
            <person name="Knight J."/>
            <person name="Qi J."/>
            <person name="Zhao F."/>
            <person name="Wang Q."/>
            <person name="Bedoya-Reina O.C."/>
            <person name="Katiyar N."/>
            <person name="Tomsho L.P."/>
            <person name="Kasson L.M."/>
            <person name="Hardie R.A."/>
            <person name="Woodbridge P."/>
            <person name="Tindall E.A."/>
            <person name="Bertelsen M.F."/>
            <person name="Dixon D."/>
            <person name="Pyecroft S."/>
            <person name="Helgen K.M."/>
            <person name="Lesk A.M."/>
            <person name="Pringle T.H."/>
            <person name="Patterson N."/>
            <person name="Zhang Y."/>
            <person name="Kreiss A."/>
            <person name="Woods G.M."/>
            <person name="Jones M.E."/>
            <person name="Schuster S.C."/>
        </authorList>
    </citation>
    <scope>NUCLEOTIDE SEQUENCE [LARGE SCALE GENOMIC DNA]</scope>
</reference>
<sequence length="3312" mass="377348">MAPKVPASSKPVLGGMHPRFPVPPARDGWEKAAQPSSTRARLSLPHILPGAAPDRLLVARRPSPRNLPRSLRAGVHPVGETMDTLKVPEELTPTSTSSSASPSSSSGGSGSESSPTRSTSPVLKVSMPAVYPNLQSENLSVYRSPPPESDQAEAPAPPEPALPALPAPKHRKAATETPTLLSITRPLPIRALLKRYLERREYLEYEGGIPQPSPLRASYITELPAASFYGPLDAKNPLLVNFEKEVQGVLGFLRRKQGQDSTLQDRQNFQHRGANTLFKIWNKYESRLPSDYYYKQLLKVGDSLVKIQEYKLALSQCYRRYLCQFDCPIEEDMEVSQFKRIFFPNDLEDQNSKLTFRALEGKCLCLYHVICADDPHFGNELSVHQCFDILSTWRLIMQVALSFEKLCWIVYNGTIHIYRICRKLMVIGLSAKALEYLLWASISMESSTTLLGVRYLTWRATLYTAVSQCYYDCQIGTQGEIFARRGLGKIDELLHLQVISLTPPRQESKKCFREATIKMAVMIFKRAVFEPRRKTKFFIRTKPRINLREIQNMQWPRTTTEKLLTEMFDSTSAQFLAVLEAITEPRRRVLQTGPPISEELEVREVYAELFMAGGELFSDISGGPIVCGKFDFFRTVYSNSTQLKLVIDGKDGVSIAAAGKMIKLSFTYEEWNLFNCTAVQFIKFLQSRKDPASKKMEMELRLLAAMEPLINVKRNKGLAFGGEGGSSATEGVRGGTKKIAFQESHLLSGSYSDDIFHLGSMLYSFTCSSTEKVQPDNEIIVDLIMFLWQKCKMGIQRIYSLKMDYFKFVQKVKASKWVHLLWQINEMIHTCQLEYLSPVIVAEVALRLSEILESLGNPAKKFKKCSGFGNKNYFDQNFFQKGCSDILQILKKSPEEQLLLAYEVLGQAITMIGMSRTRTTLPNGTSVYDHCYTKVIPPTEEKVDKPFTANSFIMDLQLEIIMTQHQIAVALLDQLKAWDTPLQKTPKEAPSTQASTTTSYFTESYVLGKINKNRLSKASYLMQKALLLFEKDPHQDPKLLEEALSLIKKTESEQSALHSYQKDAEDAKIPIGKVPSPPILLSRTHCSVIFKPAPFISEKKVSWYTIFGCPVGTCIGKVRLNNCFLANSGQPVPANEKTLLKIVGLEPNEKYIFAVAAYDSKGELLGKAIGETSKPILIYMPLSTVTTRLYLTEVAYQIGKYSLAKKTFAPVWDYFVYTSPTNLSIISLNSALTIIPYRLRADALSESSSVLLYHFLRCIFVTSNINIVEQKLFCDTIKGNDVFTCQQASRIAECQRMLVAIELSTYLNDLSYSLQAIVQCYGLLAPLIFHNIVLVPVIQILIKCLIVLQEIPNTSFHKKQMGNFDSIQHMIACSVYYTTKVLRSWKEFDLAVIIINFGKKLLDTTQGLFSNVTKTSFSDDEQEELLDEGISVKKVKKSRAHIVMLDKISEQLNLMEVQLLKLTKQYPFVELTGTEDPLFLYPIILTWTLRGAMREVMKFKNKPRFLEFFVQVMTKCLHEEKFHYVVEMAYTVQNYLKRRNENFLGFKKAAATESTTTHEDHKKYKAAAMEIQKSTELQLVKPKNKKDVLREYFAKHHSLLGMPDLEKFKRGDVRKLALKILLEFLSPKAVCYIKRKRLHQLFIEELPWRAQMNLHLAHAHFSLFKIKLMERKKIKVYNSQNTMSFRTLDPDTFLLYNSGALLAEENVNTENYKAMLEFLLSSKIRKTNMSDIDEFSYSSSKMSEGESPKVVVSTELETNLKDRTGNLGILDNFIRTFMHCKRAVVLAHRGGYWTLLQNASRILWNYTLEVQMLFQQTHAFSRSFPVSKDALLCTFVLPYYLTSEALLDMLVELQHSKSLKILDDNKDFGVPSAYGSIEDDNGGFNLTFEDPFDDMNLVDMKYISDFIFKTLEILYRVGKWESLAHIALHFNEITHERYTEQVTPLLVYAQRNLLERIKKFSGQNTIKIENEIEDKINLRHIIGKQPHPAFQPNEAGWREGFIDFDQARVHSEMYQANRLMSVPLNVKETLRYFRETLGKSKHCNRSLRYSRKLLALFLAHTQENSGGINNPKFFSGKVEFDVGVEEIYLPTPPDLSTEKFAVSTSVESKKLSPSQFQLVISSYEKTIDILEISNQIDLKIQALHELGNLHIYAENRRAAYKCWSQALDAILKKPDVLHTWKELANPPKTPLDMVMDANFIGYSEEFLLKAGVWGCLLGGIIAAKMAQYILISNVSERTECCIFSSFFFKGLLKTSLIYPKYDHEYAQYEISQLTPGLDLFCDQHRVNVNMVLSSLTYLSYELHSVNQNLIVLPLLSLYQYFVSEVCQDVCKCMDIKLLKIEVLIDLGLLSEAYNEIYNLCPGKGSFCTTLTGSKNWGKTKPVTQPFETGKFYMSKGNIQALEDLLNRGHPGCATTLCHPALNYKFTLVKMRFFISLAATINCLPESDVKSFFQDGSERSKIQIVLNKENAKDEPISFITLTKAKEDLTPSKLKGILLTEAEEKLLMLIENAESAIHKRIIQFNPVELEIMIEVKLQLAAIALQRQQAPFSISIAFTAIKVLQNAEIFRKTKEEVFKCQDELDALEPLGMTAREHLNIRMWLKCRLALLRASVAHIRGMGVMKENDVTDCRILINEVLTETQDWNDTEMQAEVLVQAIKLGLQERHSAAEIIKYLQDIIHLLQGKPFVSPRGIIILIKSLVLMDDLMKIEEPQKYLSPGNENFTLLNQAHELIIEQVLSLGEMIKLASSDAEYPSIVYPLKNIFLPHIHLMAKVKMRIAHMLAKQAASSQERNPSQWLPIIHLFEIALLHCRTAAIEGELEAEILFEKGKLERQIFMADETRNISYDLFDAIKISLKNDQNSGLIRKSYLEIALLYFHLGSLKQSSLKNKVSVQSQIPIKEAILEKNDVYLILSWMAIRAASQVSEATIAAQKLIGQKSIMLEKIKMIFYQNIPEFAVVDLTSTYIDYLTASFKAVFKSPFPSPNQSDDILDTSVLGQEFETTESEEIEEQMPDISWVHLVRYYTHLLRINNMNTLLASPKPVFLADEIFYTSIFNEDLVLRQKEMHSFLKKFLSLFITACIEPFPKDLASVERALNIEKSQYRQSLKVGQEISVLVEKFATSKTATPTESLVDFSVYTVSKDLCFQWYLPPLEKAPKETEPMIMLLYAFNTKPVKISDVFEFNSSFLYSGFFWVPLNKVMELHDKLSDLRQKAEILLYTYPLSPDGPLTSAQITPDIPENILLTKEMKDLFFECCTEIEFLLLRREGLSLQEELPSEATLSTVMKLEMLFDPSNGCVLKSEDIFKWITALLK</sequence>
<dbReference type="GO" id="GO:0060271">
    <property type="term" value="P:cilium assembly"/>
    <property type="evidence" value="ECO:0007669"/>
    <property type="project" value="TreeGrafter"/>
</dbReference>
<evidence type="ECO:0000313" key="2">
    <source>
        <dbReference type="Ensembl" id="ENSSHAP00000042242.1"/>
    </source>
</evidence>
<dbReference type="InterPro" id="IPR027912">
    <property type="entry name" value="CFAP54"/>
</dbReference>
<feature type="compositionally biased region" description="Pro residues" evidence="1">
    <location>
        <begin position="155"/>
        <end position="166"/>
    </location>
</feature>
<dbReference type="GeneTree" id="ENSGT00940000162446"/>
<feature type="region of interest" description="Disordered" evidence="1">
    <location>
        <begin position="139"/>
        <end position="179"/>
    </location>
</feature>
<dbReference type="PANTHER" id="PTHR33487">
    <property type="entry name" value="CILIA- AND FLAGELLA-ASSOCIATED PROTEIN 54"/>
    <property type="match status" value="1"/>
</dbReference>
<feature type="compositionally biased region" description="Low complexity" evidence="1">
    <location>
        <begin position="90"/>
        <end position="121"/>
    </location>
</feature>
<feature type="compositionally biased region" description="Low complexity" evidence="1">
    <location>
        <begin position="60"/>
        <end position="72"/>
    </location>
</feature>
<protein>
    <submittedName>
        <fullName evidence="2">Cilia and flagella associated protein 54</fullName>
    </submittedName>
</protein>
<reference evidence="2" key="2">
    <citation type="submission" date="2025-08" db="UniProtKB">
        <authorList>
            <consortium name="Ensembl"/>
        </authorList>
    </citation>
    <scope>IDENTIFICATION</scope>
</reference>
<name>A0A7N4PTJ1_SARHA</name>
<dbReference type="PANTHER" id="PTHR33487:SF1">
    <property type="entry name" value="CILIA- AND FLAGELLA-ASSOCIATED PROTEIN 54"/>
    <property type="match status" value="1"/>
</dbReference>
<keyword evidence="3" id="KW-1185">Reference proteome</keyword>
<dbReference type="InParanoid" id="A0A7N4PTJ1"/>
<dbReference type="FunCoup" id="A0A7N4PTJ1">
    <property type="interactions" value="39"/>
</dbReference>
<dbReference type="Ensembl" id="ENSSHAT00000030922.1">
    <property type="protein sequence ID" value="ENSSHAP00000042242.1"/>
    <property type="gene ID" value="ENSSHAG00000023875.1"/>
</dbReference>
<feature type="region of interest" description="Disordered" evidence="1">
    <location>
        <begin position="1"/>
        <end position="123"/>
    </location>
</feature>
<evidence type="ECO:0000313" key="3">
    <source>
        <dbReference type="Proteomes" id="UP000007648"/>
    </source>
</evidence>
<reference evidence="2" key="3">
    <citation type="submission" date="2025-09" db="UniProtKB">
        <authorList>
            <consortium name="Ensembl"/>
        </authorList>
    </citation>
    <scope>IDENTIFICATION</scope>
</reference>
<accession>A0A7N4PTJ1</accession>
<proteinExistence type="predicted"/>
<dbReference type="Proteomes" id="UP000007648">
    <property type="component" value="Unassembled WGS sequence"/>
</dbReference>
<dbReference type="Pfam" id="PF14858">
    <property type="entry name" value="CFAP54_N"/>
    <property type="match status" value="1"/>
</dbReference>